<feature type="compositionally biased region" description="Basic residues" evidence="1">
    <location>
        <begin position="1"/>
        <end position="11"/>
    </location>
</feature>
<name>A0ABR1GY43_9HYPO</name>
<comment type="caution">
    <text evidence="2">The sequence shown here is derived from an EMBL/GenBank/DDBJ whole genome shotgun (WGS) entry which is preliminary data.</text>
</comment>
<protein>
    <submittedName>
        <fullName evidence="2">Uncharacterized protein</fullName>
    </submittedName>
</protein>
<dbReference type="EMBL" id="JAZAVJ010000122">
    <property type="protein sequence ID" value="KAK7413677.1"/>
    <property type="molecule type" value="Genomic_DNA"/>
</dbReference>
<accession>A0ABR1GY43</accession>
<keyword evidence="3" id="KW-1185">Reference proteome</keyword>
<evidence type="ECO:0000313" key="2">
    <source>
        <dbReference type="EMBL" id="KAK7413677.1"/>
    </source>
</evidence>
<proteinExistence type="predicted"/>
<evidence type="ECO:0000256" key="1">
    <source>
        <dbReference type="SAM" id="MobiDB-lite"/>
    </source>
</evidence>
<sequence>MSTGKNFRKSSAKQTSSMLLSSGPHDTRYLMQDPGSSNPAAPPFQRGLSQLDAASDNGLTSLSLNAWMTDLSQLPTTFERVLYNQRTTTRYHDAADKPRPTREMHCDTTTPTNTLYLGTWNQAENKQQSGGNCQPARYTSDDVSIDMALKAPADTVEDETPIFSR</sequence>
<gene>
    <name evidence="2" type="ORF">QQX98_007459</name>
</gene>
<evidence type="ECO:0000313" key="3">
    <source>
        <dbReference type="Proteomes" id="UP001498476"/>
    </source>
</evidence>
<reference evidence="2 3" key="1">
    <citation type="journal article" date="2025" name="Microbiol. Resour. Announc.">
        <title>Draft genome sequences for Neonectria magnoliae and Neonectria punicea, canker pathogens of Liriodendron tulipifera and Acer saccharum in West Virginia.</title>
        <authorList>
            <person name="Petronek H.M."/>
            <person name="Kasson M.T."/>
            <person name="Metheny A.M."/>
            <person name="Stauder C.M."/>
            <person name="Lovett B."/>
            <person name="Lynch S.C."/>
            <person name="Garnas J.R."/>
            <person name="Kasson L.R."/>
            <person name="Stajich J.E."/>
        </authorList>
    </citation>
    <scope>NUCLEOTIDE SEQUENCE [LARGE SCALE GENOMIC DNA]</scope>
    <source>
        <strain evidence="2 3">NRRL 64653</strain>
    </source>
</reference>
<organism evidence="2 3">
    <name type="scientific">Neonectria punicea</name>
    <dbReference type="NCBI Taxonomy" id="979145"/>
    <lineage>
        <taxon>Eukaryota</taxon>
        <taxon>Fungi</taxon>
        <taxon>Dikarya</taxon>
        <taxon>Ascomycota</taxon>
        <taxon>Pezizomycotina</taxon>
        <taxon>Sordariomycetes</taxon>
        <taxon>Hypocreomycetidae</taxon>
        <taxon>Hypocreales</taxon>
        <taxon>Nectriaceae</taxon>
        <taxon>Neonectria</taxon>
    </lineage>
</organism>
<dbReference type="Proteomes" id="UP001498476">
    <property type="component" value="Unassembled WGS sequence"/>
</dbReference>
<feature type="region of interest" description="Disordered" evidence="1">
    <location>
        <begin position="1"/>
        <end position="47"/>
    </location>
</feature>